<dbReference type="AlphaFoldDB" id="A0A140IEC5"/>
<keyword evidence="3" id="KW-1185">Reference proteome</keyword>
<accession>A0A140IEC5</accession>
<keyword evidence="1" id="KW-0472">Membrane</keyword>
<name>A0A140IEC5_9RHOO</name>
<evidence type="ECO:0000313" key="3">
    <source>
        <dbReference type="Proteomes" id="UP000036902"/>
    </source>
</evidence>
<proteinExistence type="predicted"/>
<dbReference type="KEGG" id="thu:AC731_003580"/>
<keyword evidence="1" id="KW-0812">Transmembrane</keyword>
<evidence type="ECO:0000313" key="2">
    <source>
        <dbReference type="EMBL" id="AMO36100.1"/>
    </source>
</evidence>
<protein>
    <submittedName>
        <fullName evidence="2">Uncharacterized protein</fullName>
    </submittedName>
</protein>
<evidence type="ECO:0000256" key="1">
    <source>
        <dbReference type="SAM" id="Phobius"/>
    </source>
</evidence>
<organism evidence="2 3">
    <name type="scientific">Thauera humireducens</name>
    <dbReference type="NCBI Taxonomy" id="1134435"/>
    <lineage>
        <taxon>Bacteria</taxon>
        <taxon>Pseudomonadati</taxon>
        <taxon>Pseudomonadota</taxon>
        <taxon>Betaproteobacteria</taxon>
        <taxon>Rhodocyclales</taxon>
        <taxon>Zoogloeaceae</taxon>
        <taxon>Thauera</taxon>
    </lineage>
</organism>
<dbReference type="Proteomes" id="UP000036902">
    <property type="component" value="Chromosome"/>
</dbReference>
<gene>
    <name evidence="2" type="ORF">AC731_003580</name>
</gene>
<dbReference type="EMBL" id="CP014646">
    <property type="protein sequence ID" value="AMO36100.1"/>
    <property type="molecule type" value="Genomic_DNA"/>
</dbReference>
<keyword evidence="1" id="KW-1133">Transmembrane helix</keyword>
<reference evidence="3" key="1">
    <citation type="submission" date="2016-03" db="EMBL/GenBank/DDBJ databases">
        <authorList>
            <person name="Ma C."/>
            <person name="Zhou S."/>
            <person name="Yang G."/>
        </authorList>
    </citation>
    <scope>NUCLEOTIDE SEQUENCE [LARGE SCALE GENOMIC DNA]</scope>
    <source>
        <strain evidence="3">SgZ-1</strain>
    </source>
</reference>
<feature type="transmembrane region" description="Helical" evidence="1">
    <location>
        <begin position="12"/>
        <end position="33"/>
    </location>
</feature>
<sequence length="78" mass="8208">MSAGIISSTPIWVPIAVGGAAIGGAVGLGYGGYRLFKLKKKIASTANSEEAQFTETDAKIVEQVIKRLSNQEKPNDKS</sequence>